<dbReference type="Proteomes" id="UP000230093">
    <property type="component" value="Unassembled WGS sequence"/>
</dbReference>
<proteinExistence type="predicted"/>
<dbReference type="AlphaFoldDB" id="A0A2H0W7R4"/>
<comment type="caution">
    <text evidence="1">The sequence shown here is derived from an EMBL/GenBank/DDBJ whole genome shotgun (WGS) entry which is preliminary data.</text>
</comment>
<organism evidence="1 2">
    <name type="scientific">Candidatus Beckwithbacteria bacterium CG10_big_fil_rev_8_21_14_0_10_34_10</name>
    <dbReference type="NCBI Taxonomy" id="1974495"/>
    <lineage>
        <taxon>Bacteria</taxon>
        <taxon>Candidatus Beckwithiibacteriota</taxon>
    </lineage>
</organism>
<reference evidence="2" key="1">
    <citation type="submission" date="2017-09" db="EMBL/GenBank/DDBJ databases">
        <title>Depth-based differentiation of microbial function through sediment-hosted aquifers and enrichment of novel symbionts in the deep terrestrial subsurface.</title>
        <authorList>
            <person name="Probst A.J."/>
            <person name="Ladd B."/>
            <person name="Jarett J.K."/>
            <person name="Geller-Mcgrath D.E."/>
            <person name="Sieber C.M.K."/>
            <person name="Emerson J.B."/>
            <person name="Anantharaman K."/>
            <person name="Thomas B.C."/>
            <person name="Malmstrom R."/>
            <person name="Stieglmeier M."/>
            <person name="Klingl A."/>
            <person name="Woyke T."/>
            <person name="Ryan C.M."/>
            <person name="Banfield J.F."/>
        </authorList>
    </citation>
    <scope>NUCLEOTIDE SEQUENCE [LARGE SCALE GENOMIC DNA]</scope>
</reference>
<dbReference type="EMBL" id="PEZT01000030">
    <property type="protein sequence ID" value="PIS08700.1"/>
    <property type="molecule type" value="Genomic_DNA"/>
</dbReference>
<gene>
    <name evidence="1" type="ORF">COT75_05425</name>
</gene>
<name>A0A2H0W7R4_9BACT</name>
<sequence>MEAILTNPNHSETVVQLAKEGDIAPELYQLDESRHTEMQALIRAGFTPGLDCELPPVES</sequence>
<accession>A0A2H0W7R4</accession>
<protein>
    <submittedName>
        <fullName evidence="1">Uncharacterized protein</fullName>
    </submittedName>
</protein>
<evidence type="ECO:0000313" key="1">
    <source>
        <dbReference type="EMBL" id="PIS08700.1"/>
    </source>
</evidence>
<evidence type="ECO:0000313" key="2">
    <source>
        <dbReference type="Proteomes" id="UP000230093"/>
    </source>
</evidence>